<reference evidence="2" key="1">
    <citation type="submission" date="2018-04" db="EMBL/GenBank/DDBJ databases">
        <title>Whole genome sequencing of Hypsizygus marmoreus.</title>
        <authorList>
            <person name="Choi I.-G."/>
            <person name="Min B."/>
            <person name="Kim J.-G."/>
            <person name="Kim S."/>
            <person name="Oh Y.-L."/>
            <person name="Kong W.-S."/>
            <person name="Park H."/>
            <person name="Jeong J."/>
            <person name="Song E.-S."/>
        </authorList>
    </citation>
    <scope>NUCLEOTIDE SEQUENCE [LARGE SCALE GENOMIC DNA]</scope>
    <source>
        <strain evidence="2">51987-8</strain>
    </source>
</reference>
<dbReference type="Proteomes" id="UP000076154">
    <property type="component" value="Unassembled WGS sequence"/>
</dbReference>
<accession>A0A369J800</accession>
<name>A0A369J800_HYPMA</name>
<proteinExistence type="predicted"/>
<keyword evidence="1" id="KW-1133">Transmembrane helix</keyword>
<keyword evidence="1" id="KW-0812">Transmembrane</keyword>
<organism evidence="2 3">
    <name type="scientific">Hypsizygus marmoreus</name>
    <name type="common">White beech mushroom</name>
    <name type="synonym">Agaricus marmoreus</name>
    <dbReference type="NCBI Taxonomy" id="39966"/>
    <lineage>
        <taxon>Eukaryota</taxon>
        <taxon>Fungi</taxon>
        <taxon>Dikarya</taxon>
        <taxon>Basidiomycota</taxon>
        <taxon>Agaricomycotina</taxon>
        <taxon>Agaricomycetes</taxon>
        <taxon>Agaricomycetidae</taxon>
        <taxon>Agaricales</taxon>
        <taxon>Tricholomatineae</taxon>
        <taxon>Lyophyllaceae</taxon>
        <taxon>Hypsizygus</taxon>
    </lineage>
</organism>
<dbReference type="EMBL" id="LUEZ02000138">
    <property type="protein sequence ID" value="RDB15843.1"/>
    <property type="molecule type" value="Genomic_DNA"/>
</dbReference>
<dbReference type="InParanoid" id="A0A369J800"/>
<protein>
    <submittedName>
        <fullName evidence="2">Uncharacterized protein</fullName>
    </submittedName>
</protein>
<sequence>MSVIHDIAAAVFMSAFPYHFDSMEVKSIHYAMRWFQASKSLEKQSLPAPWFVISMPLVATGWATIFFVSGIVSYALAVNPREQPDHQPMCGAPVSPVLCIVALVLTTGFYVGCFVWSYRTLDMYGQDAKEKGRIDRGRVDVEGTAI</sequence>
<gene>
    <name evidence="2" type="ORF">Hypma_003737</name>
</gene>
<dbReference type="AlphaFoldDB" id="A0A369J800"/>
<feature type="transmembrane region" description="Helical" evidence="1">
    <location>
        <begin position="97"/>
        <end position="118"/>
    </location>
</feature>
<feature type="transmembrane region" description="Helical" evidence="1">
    <location>
        <begin position="50"/>
        <end position="76"/>
    </location>
</feature>
<comment type="caution">
    <text evidence="2">The sequence shown here is derived from an EMBL/GenBank/DDBJ whole genome shotgun (WGS) entry which is preliminary data.</text>
</comment>
<keyword evidence="1" id="KW-0472">Membrane</keyword>
<evidence type="ECO:0000313" key="3">
    <source>
        <dbReference type="Proteomes" id="UP000076154"/>
    </source>
</evidence>
<keyword evidence="3" id="KW-1185">Reference proteome</keyword>
<evidence type="ECO:0000256" key="1">
    <source>
        <dbReference type="SAM" id="Phobius"/>
    </source>
</evidence>
<evidence type="ECO:0000313" key="2">
    <source>
        <dbReference type="EMBL" id="RDB15843.1"/>
    </source>
</evidence>